<dbReference type="Proteomes" id="UP000215137">
    <property type="component" value="Chromosome"/>
</dbReference>
<evidence type="ECO:0000256" key="4">
    <source>
        <dbReference type="ARBA" id="ARBA00022989"/>
    </source>
</evidence>
<keyword evidence="5 6" id="KW-0472">Membrane</keyword>
<dbReference type="GO" id="GO:0005886">
    <property type="term" value="C:plasma membrane"/>
    <property type="evidence" value="ECO:0007669"/>
    <property type="project" value="UniProtKB-SubCell"/>
</dbReference>
<feature type="transmembrane region" description="Helical" evidence="6">
    <location>
        <begin position="143"/>
        <end position="167"/>
    </location>
</feature>
<keyword evidence="2" id="KW-1003">Cell membrane</keyword>
<reference evidence="8 9" key="1">
    <citation type="submission" date="2017-08" db="EMBL/GenBank/DDBJ databases">
        <title>Complete Genome Sequence of Bacillus kochii Oregon-R-modENCODE STRAIN BDGP4, isolated from Drosophila melanogaster gut.</title>
        <authorList>
            <person name="Wan K.H."/>
            <person name="Yu C."/>
            <person name="Park S."/>
            <person name="Hammonds A.S."/>
            <person name="Booth B.W."/>
            <person name="Celniker S.E."/>
        </authorList>
    </citation>
    <scope>NUCLEOTIDE SEQUENCE [LARGE SCALE GENOMIC DNA]</scope>
    <source>
        <strain evidence="8 9">BDGP4</strain>
    </source>
</reference>
<dbReference type="AlphaFoldDB" id="A0A248TFC8"/>
<feature type="transmembrane region" description="Helical" evidence="6">
    <location>
        <begin position="85"/>
        <end position="105"/>
    </location>
</feature>
<evidence type="ECO:0000256" key="3">
    <source>
        <dbReference type="ARBA" id="ARBA00022692"/>
    </source>
</evidence>
<feature type="transmembrane region" description="Helical" evidence="6">
    <location>
        <begin position="40"/>
        <end position="65"/>
    </location>
</feature>
<feature type="transmembrane region" description="Helical" evidence="6">
    <location>
        <begin position="342"/>
        <end position="364"/>
    </location>
</feature>
<dbReference type="OrthoDB" id="2387346at2"/>
<evidence type="ECO:0000256" key="1">
    <source>
        <dbReference type="ARBA" id="ARBA00004651"/>
    </source>
</evidence>
<dbReference type="PANTHER" id="PTHR34820">
    <property type="entry name" value="INNER MEMBRANE PROTEIN YEBZ"/>
    <property type="match status" value="1"/>
</dbReference>
<evidence type="ECO:0000313" key="9">
    <source>
        <dbReference type="Proteomes" id="UP000215137"/>
    </source>
</evidence>
<feature type="transmembrane region" description="Helical" evidence="6">
    <location>
        <begin position="220"/>
        <end position="240"/>
    </location>
</feature>
<accession>A0A248TFC8</accession>
<proteinExistence type="predicted"/>
<comment type="subcellular location">
    <subcellularLocation>
        <location evidence="1">Cell membrane</location>
        <topology evidence="1">Multi-pass membrane protein</topology>
    </subcellularLocation>
</comment>
<keyword evidence="4 6" id="KW-1133">Transmembrane helix</keyword>
<feature type="transmembrane region" description="Helical" evidence="6">
    <location>
        <begin position="6"/>
        <end position="28"/>
    </location>
</feature>
<feature type="transmembrane region" description="Helical" evidence="6">
    <location>
        <begin position="307"/>
        <end position="335"/>
    </location>
</feature>
<evidence type="ECO:0000313" key="8">
    <source>
        <dbReference type="EMBL" id="ASV66822.1"/>
    </source>
</evidence>
<sequence>MFFITILSEALLYLCFALLAGTFILRWVPANSKPPVNVSISIQLVATMGIAVLSFIPLIQLVTHLTKLDGLGSAFENILLSFRVGNAWLFTFIICIVLAFYITLFGEDKRKISIIGEMILLFLLTIGVAWSSHAGSIQGVYGIGIHALHLIAVSTWAGVLLVVSWFSRQTTSWLPFLKWFHLTAIICFLLIVLSGILLTNVTTAETDYKDALLVSYGQGLLLKLLFVMPLTVFALINGFWMKHRLKRESSFNPKPWVRAEFLIITIIFILTGIFNEQSPPMNIDNLIAHSGYAPILNLFYQGTLEGISVSFIFTEVGIIFGILALSCLGGSLVLFKMKQHVALSFLASVLFVLMAYFAMIQSIAVN</sequence>
<evidence type="ECO:0000256" key="6">
    <source>
        <dbReference type="SAM" id="Phobius"/>
    </source>
</evidence>
<dbReference type="EMBL" id="CP022983">
    <property type="protein sequence ID" value="ASV66822.1"/>
    <property type="molecule type" value="Genomic_DNA"/>
</dbReference>
<dbReference type="PANTHER" id="PTHR34820:SF4">
    <property type="entry name" value="INNER MEMBRANE PROTEIN YEBZ"/>
    <property type="match status" value="1"/>
</dbReference>
<dbReference type="InterPro" id="IPR008457">
    <property type="entry name" value="Cu-R_CopD_dom"/>
</dbReference>
<evidence type="ECO:0000256" key="5">
    <source>
        <dbReference type="ARBA" id="ARBA00023136"/>
    </source>
</evidence>
<gene>
    <name evidence="8" type="ORF">CKF48_05500</name>
</gene>
<evidence type="ECO:0000256" key="2">
    <source>
        <dbReference type="ARBA" id="ARBA00022475"/>
    </source>
</evidence>
<feature type="transmembrane region" description="Helical" evidence="6">
    <location>
        <begin position="256"/>
        <end position="274"/>
    </location>
</feature>
<name>A0A248TFC8_9BACI</name>
<protein>
    <recommendedName>
        <fullName evidence="7">Copper resistance protein D domain-containing protein</fullName>
    </recommendedName>
</protein>
<dbReference type="InterPro" id="IPR032694">
    <property type="entry name" value="CopC/D"/>
</dbReference>
<dbReference type="GO" id="GO:0006825">
    <property type="term" value="P:copper ion transport"/>
    <property type="evidence" value="ECO:0007669"/>
    <property type="project" value="InterPro"/>
</dbReference>
<dbReference type="RefSeq" id="WP_095370397.1">
    <property type="nucleotide sequence ID" value="NZ_CP022983.1"/>
</dbReference>
<keyword evidence="9" id="KW-1185">Reference proteome</keyword>
<feature type="transmembrane region" description="Helical" evidence="6">
    <location>
        <begin position="112"/>
        <end position="131"/>
    </location>
</feature>
<evidence type="ECO:0000259" key="7">
    <source>
        <dbReference type="Pfam" id="PF05425"/>
    </source>
</evidence>
<feature type="transmembrane region" description="Helical" evidence="6">
    <location>
        <begin position="179"/>
        <end position="200"/>
    </location>
</feature>
<dbReference type="KEGG" id="bko:CKF48_05500"/>
<dbReference type="Pfam" id="PF05425">
    <property type="entry name" value="CopD"/>
    <property type="match status" value="1"/>
</dbReference>
<keyword evidence="3 6" id="KW-0812">Transmembrane</keyword>
<organism evidence="8 9">
    <name type="scientific">Cytobacillus kochii</name>
    <dbReference type="NCBI Taxonomy" id="859143"/>
    <lineage>
        <taxon>Bacteria</taxon>
        <taxon>Bacillati</taxon>
        <taxon>Bacillota</taxon>
        <taxon>Bacilli</taxon>
        <taxon>Bacillales</taxon>
        <taxon>Bacillaceae</taxon>
        <taxon>Cytobacillus</taxon>
    </lineage>
</organism>
<feature type="domain" description="Copper resistance protein D" evidence="7">
    <location>
        <begin position="176"/>
        <end position="273"/>
    </location>
</feature>